<sequence length="267" mass="31214">MEKTFEKLRHLQEVLSKRIEIEKEIDEIPKALSVKEELLNRLQKSFIEKNDNKVASEAELSRLTKLMNEAERSREASEKRMDEISTQREYEALEREIKVSTEAEQEYRREIQKVEKTLEVLSDMLTSEEELLNQQKEEIEEEKNRIISIIEEKEKVKNSMISDEKVISQDMDSEILFKFERIIKNKSGLGIVPVKAGVCSGCHMTLPAQFANDVRRSEEILFCPYCSRILFYEESDDQYVAIDDDDDDSLEDQASLSDLIDDEFLLD</sequence>
<feature type="domain" description="C4-type zinc ribbon" evidence="2">
    <location>
        <begin position="198"/>
        <end position="230"/>
    </location>
</feature>
<dbReference type="InterPro" id="IPR052376">
    <property type="entry name" value="Oxidative_Scav/Glycosyltrans"/>
</dbReference>
<reference evidence="3 4" key="1">
    <citation type="submission" date="2019-02" db="EMBL/GenBank/DDBJ databases">
        <authorList>
            <person name="Fomenkov A."/>
            <person name="Dubinina G."/>
            <person name="Grabovich M."/>
            <person name="Vincze T."/>
            <person name="Roberts R.J."/>
        </authorList>
    </citation>
    <scope>NUCLEOTIDE SEQUENCE [LARGE SCALE GENOMIC DNA]</scope>
    <source>
        <strain evidence="3 4">P</strain>
    </source>
</reference>
<dbReference type="AlphaFoldDB" id="A0A5C1QH64"/>
<feature type="coiled-coil region" evidence="1">
    <location>
        <begin position="53"/>
        <end position="159"/>
    </location>
</feature>
<dbReference type="EMBL" id="CP035807">
    <property type="protein sequence ID" value="QEN05894.1"/>
    <property type="molecule type" value="Genomic_DNA"/>
</dbReference>
<dbReference type="Pfam" id="PF02591">
    <property type="entry name" value="Zn_ribbon_9"/>
    <property type="match status" value="1"/>
</dbReference>
<dbReference type="RefSeq" id="WP_149569128.1">
    <property type="nucleotide sequence ID" value="NZ_CP035807.1"/>
</dbReference>
<dbReference type="Gene3D" id="1.10.287.1490">
    <property type="match status" value="1"/>
</dbReference>
<protein>
    <submittedName>
        <fullName evidence="3">Nucleic acid-binding protein</fullName>
    </submittedName>
</protein>
<evidence type="ECO:0000259" key="2">
    <source>
        <dbReference type="Pfam" id="PF02591"/>
    </source>
</evidence>
<dbReference type="Proteomes" id="UP000323824">
    <property type="component" value="Chromosome"/>
</dbReference>
<evidence type="ECO:0000313" key="4">
    <source>
        <dbReference type="Proteomes" id="UP000323824"/>
    </source>
</evidence>
<dbReference type="PANTHER" id="PTHR39082:SF1">
    <property type="entry name" value="SCAVENGER RECEPTOR CLASS A MEMBER 3"/>
    <property type="match status" value="1"/>
</dbReference>
<gene>
    <name evidence="3" type="ORF">EW093_14720</name>
</gene>
<dbReference type="KEGG" id="sper:EW093_14720"/>
<keyword evidence="1" id="KW-0175">Coiled coil</keyword>
<accession>A0A5C1QH64</accession>
<evidence type="ECO:0000256" key="1">
    <source>
        <dbReference type="SAM" id="Coils"/>
    </source>
</evidence>
<name>A0A5C1QH64_9SPIO</name>
<dbReference type="InterPro" id="IPR003743">
    <property type="entry name" value="Zf-RING_7"/>
</dbReference>
<evidence type="ECO:0000313" key="3">
    <source>
        <dbReference type="EMBL" id="QEN05894.1"/>
    </source>
</evidence>
<reference evidence="3 4" key="2">
    <citation type="submission" date="2019-09" db="EMBL/GenBank/DDBJ databases">
        <title>Complete Genome Sequence and Methylome Analysis of free living Spirochaetas.</title>
        <authorList>
            <person name="Leshcheva N."/>
            <person name="Mikheeva N."/>
        </authorList>
    </citation>
    <scope>NUCLEOTIDE SEQUENCE [LARGE SCALE GENOMIC DNA]</scope>
    <source>
        <strain evidence="3 4">P</strain>
    </source>
</reference>
<dbReference type="OrthoDB" id="9795058at2"/>
<proteinExistence type="predicted"/>
<dbReference type="PANTHER" id="PTHR39082">
    <property type="entry name" value="PHOSPHOLIPASE C-BETA-2-RELATED"/>
    <property type="match status" value="1"/>
</dbReference>
<organism evidence="3 4">
    <name type="scientific">Thiospirochaeta perfilievii</name>
    <dbReference type="NCBI Taxonomy" id="252967"/>
    <lineage>
        <taxon>Bacteria</taxon>
        <taxon>Pseudomonadati</taxon>
        <taxon>Spirochaetota</taxon>
        <taxon>Spirochaetia</taxon>
        <taxon>Spirochaetales</taxon>
        <taxon>Spirochaetaceae</taxon>
        <taxon>Thiospirochaeta</taxon>
    </lineage>
</organism>
<keyword evidence="4" id="KW-1185">Reference proteome</keyword>